<feature type="compositionally biased region" description="Basic and acidic residues" evidence="2">
    <location>
        <begin position="279"/>
        <end position="292"/>
    </location>
</feature>
<name>A0A151XJ31_9HYME</name>
<proteinExistence type="predicted"/>
<organism evidence="3 4">
    <name type="scientific">Mycetomoellerius zeteki</name>
    <dbReference type="NCBI Taxonomy" id="64791"/>
    <lineage>
        <taxon>Eukaryota</taxon>
        <taxon>Metazoa</taxon>
        <taxon>Ecdysozoa</taxon>
        <taxon>Arthropoda</taxon>
        <taxon>Hexapoda</taxon>
        <taxon>Insecta</taxon>
        <taxon>Pterygota</taxon>
        <taxon>Neoptera</taxon>
        <taxon>Endopterygota</taxon>
        <taxon>Hymenoptera</taxon>
        <taxon>Apocrita</taxon>
        <taxon>Aculeata</taxon>
        <taxon>Formicoidea</taxon>
        <taxon>Formicidae</taxon>
        <taxon>Myrmicinae</taxon>
        <taxon>Mycetomoellerius</taxon>
    </lineage>
</organism>
<evidence type="ECO:0000313" key="3">
    <source>
        <dbReference type="EMBL" id="KYQ60288.1"/>
    </source>
</evidence>
<feature type="compositionally biased region" description="Low complexity" evidence="2">
    <location>
        <begin position="932"/>
        <end position="943"/>
    </location>
</feature>
<keyword evidence="4" id="KW-1185">Reference proteome</keyword>
<evidence type="ECO:0008006" key="5">
    <source>
        <dbReference type="Google" id="ProtNLM"/>
    </source>
</evidence>
<keyword evidence="1" id="KW-0175">Coiled coil</keyword>
<feature type="region of interest" description="Disordered" evidence="2">
    <location>
        <begin position="1208"/>
        <end position="1250"/>
    </location>
</feature>
<sequence>MYEYFCRLVESHCAVGRLITRVSCPIRERSSTPPPQPRSPTPMTLSLHRQFSFYRKIKKQDLTDVSVLDTEETMQKKEAQNELLAVASCTHGLRRNVETTGQWVSLGLELEQRGNDIIGTKKPTGHSLLIDCRLELPYGNRETARGTLESNLARQIALSRPLTKIRAISSNVYTRVRQTDIIFDTLSVKLEKKVTNAENADAADLQRKLEMLNNMMDQEARAEQARRQILYNIGHSGYSEDSDYTSDLNYPVGGQGANSSASQFRTAANQLATPQRSLETSRENSYERDDHQIPVTVGGRLAPSNYGSYGGSGHSPRYDEPYPEDGLPQRYLQTQQHPSESSEPLFYNSRPKHYKEYRRRKHTWDYEDSQDGWYSEGTYDYHGTRIDDTRIYSDTEYYSNNTTTTTRRSKGKAIPYRRPSLERQMTLYDDHSYYADGYSSDGRVGKMSATYPECETDIRYNEYYDTITGYVYQDERYGQDDEDRQWDSGGKRFLGTNTYYENKRNRKTLPQRPASSIGIHRPDYRPTVTRQRSYESEELDYNGYNTRRRKILQPQQRPMSRQEGGTGKKLPPTPTKPSNVVISRKLASLPATPSRQLPKTRTPSEESYYKSDYNEDYNYAYRSQDNLPQDTYTENIYSQQQSGQTDSANKTRYPEINQDNQYDYTTQVDGQYGQSYPEQHTQNSYEQPAYAQQNSYKDEYQQPYAQQNTQAYQGAYLDTTYPIASQANDHQYANPAKNQYDKPDGMIIEDNFHEMGFNQNNVQYQQSDYKQQDVYQEQYDDYSTVPTSVYDQNNVTNTYNQYQPQQYDSQYNINTSTDYQKTYQETYNQVPVTSQDNYQESYTKQSQEDFVDYQTPYSKQNDVPTTYKNNYQETYQDYQESYDEYPDSYQGSFEEQRYKNDSVTATDRRQSEVPELSVTTPRGQTRTNGYPSSESEYLYQSQENELENSSRRKKIGGKREVSPLLQQNTDSLESRDDELKDSFETAVSSVGSNQLKKAYSEYSTAGESSPAPVTLVESPQNIAQSQATTMVNHVTANHVTTTAMVHTTTNIVNGKRPLARTDSYQEDVIEDEDYPEIIPKEMQRKDSQLSHQSQHSQSTLSQKPKLTRGDSYVSDNYTEDSYSHTGSYAQLQRKDSFSSTTEGFKPPLTRTDSYQQRDLRGSNYGHNFTPQPISRAESYQRGHFKDQESLDQSDIVLSNAVNGDYQMRDESLERYDRDEEEALRRNSREDSLVDQYKGTPPLSHIESPRGSIIKQASLDESVQMDTPPRSPPEPPADEELLGMVAPVPTQLKERPEMTARQRWHWAYNQIIMQLNVSAVNDRRGDLWKNAMMPAVTRINRSPSLQRPCQSLPSRNIDSLHTQTSYPVLRFVTHLYVNCSRTEGRWQYVDPHRI</sequence>
<feature type="compositionally biased region" description="Basic and acidic residues" evidence="2">
    <location>
        <begin position="896"/>
        <end position="912"/>
    </location>
</feature>
<dbReference type="EMBL" id="KQ982080">
    <property type="protein sequence ID" value="KYQ60288.1"/>
    <property type="molecule type" value="Genomic_DNA"/>
</dbReference>
<gene>
    <name evidence="3" type="ORF">ALC60_00696</name>
</gene>
<feature type="compositionally biased region" description="Polar residues" evidence="2">
    <location>
        <begin position="257"/>
        <end position="278"/>
    </location>
</feature>
<dbReference type="Proteomes" id="UP000075809">
    <property type="component" value="Unassembled WGS sequence"/>
</dbReference>
<feature type="coiled-coil region" evidence="1">
    <location>
        <begin position="195"/>
        <end position="228"/>
    </location>
</feature>
<evidence type="ECO:0000313" key="4">
    <source>
        <dbReference type="Proteomes" id="UP000075809"/>
    </source>
</evidence>
<feature type="region of interest" description="Disordered" evidence="2">
    <location>
        <begin position="1083"/>
        <end position="1172"/>
    </location>
</feature>
<feature type="region of interest" description="Disordered" evidence="2">
    <location>
        <begin position="501"/>
        <end position="611"/>
    </location>
</feature>
<feature type="compositionally biased region" description="Polar residues" evidence="2">
    <location>
        <begin position="917"/>
        <end position="931"/>
    </location>
</feature>
<protein>
    <recommendedName>
        <fullName evidence="5">Phorbol ester/diacylglycerol-binding protein unc-13</fullName>
    </recommendedName>
</protein>
<feature type="region of interest" description="Disordered" evidence="2">
    <location>
        <begin position="1260"/>
        <end position="1279"/>
    </location>
</feature>
<feature type="compositionally biased region" description="Polar residues" evidence="2">
    <location>
        <begin position="591"/>
        <end position="601"/>
    </location>
</feature>
<evidence type="ECO:0000256" key="1">
    <source>
        <dbReference type="SAM" id="Coils"/>
    </source>
</evidence>
<feature type="compositionally biased region" description="Basic and acidic residues" evidence="2">
    <location>
        <begin position="1208"/>
        <end position="1231"/>
    </location>
</feature>
<feature type="region of interest" description="Disordered" evidence="2">
    <location>
        <begin position="896"/>
        <end position="977"/>
    </location>
</feature>
<dbReference type="STRING" id="64791.A0A151XJ31"/>
<feature type="compositionally biased region" description="Low complexity" evidence="2">
    <location>
        <begin position="1089"/>
        <end position="1102"/>
    </location>
</feature>
<feature type="region of interest" description="Disordered" evidence="2">
    <location>
        <begin position="240"/>
        <end position="328"/>
    </location>
</feature>
<reference evidence="3 4" key="1">
    <citation type="submission" date="2015-09" db="EMBL/GenBank/DDBJ databases">
        <title>Trachymyrmex zeteki WGS genome.</title>
        <authorList>
            <person name="Nygaard S."/>
            <person name="Hu H."/>
            <person name="Boomsma J."/>
            <person name="Zhang G."/>
        </authorList>
    </citation>
    <scope>NUCLEOTIDE SEQUENCE [LARGE SCALE GENOMIC DNA]</scope>
    <source>
        <strain evidence="3">Tzet28-1</strain>
        <tissue evidence="3">Whole body</tissue>
    </source>
</reference>
<feature type="compositionally biased region" description="Polar residues" evidence="2">
    <location>
        <begin position="1113"/>
        <end position="1130"/>
    </location>
</feature>
<accession>A0A151XJ31</accession>
<evidence type="ECO:0000256" key="2">
    <source>
        <dbReference type="SAM" id="MobiDB-lite"/>
    </source>
</evidence>
<feature type="compositionally biased region" description="Basic and acidic residues" evidence="2">
    <location>
        <begin position="602"/>
        <end position="611"/>
    </location>
</feature>